<proteinExistence type="predicted"/>
<evidence type="ECO:0000313" key="2">
    <source>
        <dbReference type="EMBL" id="KKB48659.1"/>
    </source>
</evidence>
<accession>A0A0F5ISW9</accession>
<dbReference type="RefSeq" id="WP_046147138.1">
    <property type="nucleotide sequence ID" value="NZ_KQ033913.1"/>
</dbReference>
<evidence type="ECO:0000259" key="1">
    <source>
        <dbReference type="Pfam" id="PF20600"/>
    </source>
</evidence>
<dbReference type="AlphaFoldDB" id="A0A0F5ISW9"/>
<dbReference type="PATRIC" id="fig|927665.4.peg.3992"/>
<dbReference type="HOGENOM" id="CLU_092701_0_0_10"/>
<feature type="domain" description="Exodeoxyribonuclease X-like C-terminal" evidence="1">
    <location>
        <begin position="102"/>
        <end position="127"/>
    </location>
</feature>
<gene>
    <name evidence="2" type="ORF">HMPREF1535_03887</name>
</gene>
<reference evidence="2 3" key="1">
    <citation type="submission" date="2013-04" db="EMBL/GenBank/DDBJ databases">
        <title>The Genome Sequence of Parabacteroides goldsteinii DSM 19448.</title>
        <authorList>
            <consortium name="The Broad Institute Genomics Platform"/>
            <person name="Earl A."/>
            <person name="Ward D."/>
            <person name="Feldgarden M."/>
            <person name="Gevers D."/>
            <person name="Martens E."/>
            <person name="Sakamoto M."/>
            <person name="Benno Y."/>
            <person name="Song Y."/>
            <person name="Liu C."/>
            <person name="Lee J."/>
            <person name="Bolanos M."/>
            <person name="Vaisanen M.L."/>
            <person name="Finegold S.M."/>
            <person name="Walker B."/>
            <person name="Young S."/>
            <person name="Zeng Q."/>
            <person name="Gargeya S."/>
            <person name="Fitzgerald M."/>
            <person name="Haas B."/>
            <person name="Abouelleil A."/>
            <person name="Allen A.W."/>
            <person name="Alvarado L."/>
            <person name="Arachchi H.M."/>
            <person name="Berlin A.M."/>
            <person name="Chapman S.B."/>
            <person name="Gainer-Dewar J."/>
            <person name="Goldberg J."/>
            <person name="Griggs A."/>
            <person name="Gujja S."/>
            <person name="Hansen M."/>
            <person name="Howarth C."/>
            <person name="Imamovic A."/>
            <person name="Ireland A."/>
            <person name="Larimer J."/>
            <person name="McCowan C."/>
            <person name="Murphy C."/>
            <person name="Pearson M."/>
            <person name="Poon T.W."/>
            <person name="Priest M."/>
            <person name="Roberts A."/>
            <person name="Saif S."/>
            <person name="Shea T."/>
            <person name="Sisk P."/>
            <person name="Sykes S."/>
            <person name="Wortman J."/>
            <person name="Nusbaum C."/>
            <person name="Birren B."/>
        </authorList>
    </citation>
    <scope>NUCLEOTIDE SEQUENCE [LARGE SCALE GENOMIC DNA]</scope>
    <source>
        <strain evidence="2 3">DSM 19448</strain>
    </source>
</reference>
<name>A0A0F5ISW9_9BACT</name>
<dbReference type="EMBL" id="AQHV01000021">
    <property type="protein sequence ID" value="KKB48659.1"/>
    <property type="molecule type" value="Genomic_DNA"/>
</dbReference>
<comment type="caution">
    <text evidence="2">The sequence shown here is derived from an EMBL/GenBank/DDBJ whole genome shotgun (WGS) entry which is preliminary data.</text>
</comment>
<dbReference type="Proteomes" id="UP000033047">
    <property type="component" value="Unassembled WGS sequence"/>
</dbReference>
<dbReference type="STRING" id="927665.HMPREF1535_03887"/>
<organism evidence="2 3">
    <name type="scientific">Parabacteroides goldsteinii DSM 19448 = WAL 12034</name>
    <dbReference type="NCBI Taxonomy" id="927665"/>
    <lineage>
        <taxon>Bacteria</taxon>
        <taxon>Pseudomonadati</taxon>
        <taxon>Bacteroidota</taxon>
        <taxon>Bacteroidia</taxon>
        <taxon>Bacteroidales</taxon>
        <taxon>Tannerellaceae</taxon>
        <taxon>Parabacteroides</taxon>
    </lineage>
</organism>
<dbReference type="InterPro" id="IPR046768">
    <property type="entry name" value="ExoX-like_C"/>
</dbReference>
<protein>
    <recommendedName>
        <fullName evidence="1">Exodeoxyribonuclease X-like C-terminal domain-containing protein</fullName>
    </recommendedName>
</protein>
<dbReference type="Pfam" id="PF20600">
    <property type="entry name" value="ExoX-like_C"/>
    <property type="match status" value="1"/>
</dbReference>
<sequence>MDNISGYIEQFVLDKLNTFNEGRNTDKGVYFILLPNEKTAYYTLWFYNPAAEFHPNVFLSTLDVNAINSVEKAMKTTANSFARLTIKMRLESISHNADDIVSFGKYRSYHLFEVAAIDPKYVTWIANKYEARVQSERRFKELAATYSWVYQDLNTSRMHKVPVSRFIGTIDEKLNDLHLSVRRVKVEDNPYKTRSVRGTTHFYVDQKIVASDESGNLFFFTIRASDRSLESGKLSNADHAYQAGEIMHIRSAKVIKHYTSRNIRYTKLGYIKTK</sequence>
<evidence type="ECO:0000313" key="3">
    <source>
        <dbReference type="Proteomes" id="UP000033047"/>
    </source>
</evidence>